<dbReference type="AlphaFoldDB" id="A0A9P6H0M4"/>
<gene>
    <name evidence="1" type="ORF">NGRA_0833</name>
</gene>
<comment type="caution">
    <text evidence="1">The sequence shown here is derived from an EMBL/GenBank/DDBJ whole genome shotgun (WGS) entry which is preliminary data.</text>
</comment>
<dbReference type="Proteomes" id="UP000740883">
    <property type="component" value="Unassembled WGS sequence"/>
</dbReference>
<evidence type="ECO:0000313" key="1">
    <source>
        <dbReference type="EMBL" id="KAF9764102.1"/>
    </source>
</evidence>
<dbReference type="EMBL" id="SBJO01000038">
    <property type="protein sequence ID" value="KAF9764102.1"/>
    <property type="molecule type" value="Genomic_DNA"/>
</dbReference>
<protein>
    <submittedName>
        <fullName evidence="1">Uncharacterized protein</fullName>
    </submittedName>
</protein>
<evidence type="ECO:0000313" key="2">
    <source>
        <dbReference type="Proteomes" id="UP000740883"/>
    </source>
</evidence>
<keyword evidence="2" id="KW-1185">Reference proteome</keyword>
<sequence>MLILNIVFVFSNIVIDSLSGKKKADEIIVGSFYHRVLSYISKEKDDIVIVNKKQKDKNMQLFIHVDVDYIYFYYKNAQKDDKVLKYTEYGEITVLINTEIGDDQLNIFVSIDKNVVGTNPVAYYNQLGIELKENQTIKYLSFDTNFYIKKKQMKYNEEDVYLRYEKGDYEMIVYFNNDFSTEMQDFILKKINLNEQKRIDELISSRENKSSEIDKLDASILLMLYSAKESKKLDSKIALLVLNHLFNKVNGEEKLIKIINSLSQSDTKNLLKEYKKFNNGTYTPESLLKTVKMNLNQVNNLSIQFLQVQFLRFDELVDISTEKNLSNQTKKELIEQINRDKKQEIKETYKKKTGEFVKNVEKGMGSYDKKLREVISQPLNNEIEYVKNGSQYSKNVVPLSFSKDFNEMNKDAVAKLKKTRSQGNR</sequence>
<reference evidence="1 2" key="1">
    <citation type="journal article" date="2020" name="Genome Biol. Evol.">
        <title>Comparative genomics of strictly vertically transmitted, feminizing microsporidia endosymbionts of amphipod crustaceans.</title>
        <authorList>
            <person name="Cormier A."/>
            <person name="Chebbi M.A."/>
            <person name="Giraud I."/>
            <person name="Wattier R."/>
            <person name="Teixeira M."/>
            <person name="Gilbert C."/>
            <person name="Rigaud T."/>
            <person name="Cordaux R."/>
        </authorList>
    </citation>
    <scope>NUCLEOTIDE SEQUENCE [LARGE SCALE GENOMIC DNA]</scope>
    <source>
        <strain evidence="1 2">Ou3-Ou53</strain>
    </source>
</reference>
<organism evidence="1 2">
    <name type="scientific">Nosema granulosis</name>
    <dbReference type="NCBI Taxonomy" id="83296"/>
    <lineage>
        <taxon>Eukaryota</taxon>
        <taxon>Fungi</taxon>
        <taxon>Fungi incertae sedis</taxon>
        <taxon>Microsporidia</taxon>
        <taxon>Nosematidae</taxon>
        <taxon>Nosema</taxon>
    </lineage>
</organism>
<proteinExistence type="predicted"/>
<name>A0A9P6H0M4_9MICR</name>
<accession>A0A9P6H0M4</accession>